<evidence type="ECO:0000313" key="4">
    <source>
        <dbReference type="Proteomes" id="UP000797356"/>
    </source>
</evidence>
<sequence length="971" mass="106978">MSLENEEQLMLESPLERKPESRKQSKISYAKDQNETGASASFLLLLLLLLLFLILSEGFSSGLNHYFIVACLFFFVMNFRGFYHLSDVWLIQILAMPFPQKDNRDFCNDETFGSAECSSQERAEEERKRRSSFELMRKEQQKALQEKQKHYNSKEKLDADIIALLDSSVDKQDMMNGNDKSDDSLTSSLFWHDSSRSSFLPQAPASRPLVPPGFANALVEKSLSVQSSSTCLESEARSAVVEDKILLDGMDKDQEKRNQSAACRNASVQKSGSMSTSVFFVNQSASTNAEVVKPSIGFENVATMTSGLQKVSEVWEVDRVNDFSNKKETESEIVDTVGQDHSTSILEKLFGSVVAKNYESSPTYVESQGLKTDEETWSPAVSESSKFARWFLEQGRNPVENFSSRDLFSLIVNDEKVGLRTAAISNDKAAGHIPRSLAFENNDNTPKLLPSPATSSIAGISEQYHQGDKPDSTAVVLTCEDLEQSILAEVKDSSLTLQHSVQGAWTVLNGKSEDQRVNVHDHASQHLLSLLQKGTKNDGTASPMLGMESYDRRIISDVKTDLNLGGIENSTASSSERVPCSGRALTLEALFGAAFMNELHSVEAPVSVHRGSAGGIIDSDGPLSHGLPISRTDVFFSFSSGEYQSSKAIHEGKMMTLNHIQEPRGCSILGPGVDHRDSPVEGSILGSAGAEEGALEIHLPEEDSLITVSDSLDTITSDALPLVDANKTNELLREKAVEELDDKLLNVIPRDVECIQTLGLDGLPHLHGHFGVVDSDNLYHHLRGRLSFQSPNLMNQTRPLFQQLDQFANRNQQMEFMGPEGIHHDPQHPFPANVISHHAFNNASDPRFDPAAHHLMLQQMSLPGNFPPQYPFQGFPRGLPLSHSINHLPGYSPEMCNVHNFPMPHHQPNDGGLGMGMPGRVVGVGMGGHPEALERLIEMEMRANSKQIHPAAAGHTPGIFSPELDMNFRYG</sequence>
<reference evidence="3" key="2">
    <citation type="submission" date="2019-07" db="EMBL/GenBank/DDBJ databases">
        <authorList>
            <person name="Yang Y."/>
            <person name="Bocs S."/>
            <person name="Baudouin L."/>
        </authorList>
    </citation>
    <scope>NUCLEOTIDE SEQUENCE</scope>
    <source>
        <tissue evidence="3">Spear leaf of Hainan Tall coconut</tissue>
    </source>
</reference>
<protein>
    <submittedName>
        <fullName evidence="3">Uncharacterized protein</fullName>
    </submittedName>
</protein>
<feature type="transmembrane region" description="Helical" evidence="2">
    <location>
        <begin position="38"/>
        <end position="56"/>
    </location>
</feature>
<keyword evidence="2" id="KW-0472">Membrane</keyword>
<dbReference type="Proteomes" id="UP000797356">
    <property type="component" value="Chromosome 8"/>
</dbReference>
<feature type="compositionally biased region" description="Basic and acidic residues" evidence="1">
    <location>
        <begin position="14"/>
        <end position="23"/>
    </location>
</feature>
<keyword evidence="4" id="KW-1185">Reference proteome</keyword>
<gene>
    <name evidence="3" type="ORF">COCNU_08G007690</name>
</gene>
<name>A0A8K0N5V2_COCNU</name>
<keyword evidence="2" id="KW-1133">Transmembrane helix</keyword>
<dbReference type="PANTHER" id="PTHR34802">
    <property type="entry name" value="CHORISMATE SYNTHASE"/>
    <property type="match status" value="1"/>
</dbReference>
<evidence type="ECO:0000256" key="2">
    <source>
        <dbReference type="SAM" id="Phobius"/>
    </source>
</evidence>
<accession>A0A8K0N5V2</accession>
<dbReference type="PANTHER" id="PTHR34802:SF1">
    <property type="entry name" value="CHORISMATE SYNTHASE"/>
    <property type="match status" value="1"/>
</dbReference>
<evidence type="ECO:0000313" key="3">
    <source>
        <dbReference type="EMBL" id="KAG1359323.1"/>
    </source>
</evidence>
<proteinExistence type="predicted"/>
<comment type="caution">
    <text evidence="3">The sequence shown here is derived from an EMBL/GenBank/DDBJ whole genome shotgun (WGS) entry which is preliminary data.</text>
</comment>
<dbReference type="OrthoDB" id="1923709at2759"/>
<keyword evidence="2" id="KW-0812">Transmembrane</keyword>
<dbReference type="AlphaFoldDB" id="A0A8K0N5V2"/>
<reference evidence="3" key="1">
    <citation type="journal article" date="2017" name="Gigascience">
        <title>The genome draft of coconut (Cocos nucifera).</title>
        <authorList>
            <person name="Xiao Y."/>
            <person name="Xu P."/>
            <person name="Fan H."/>
            <person name="Baudouin L."/>
            <person name="Xia W."/>
            <person name="Bocs S."/>
            <person name="Xu J."/>
            <person name="Li Q."/>
            <person name="Guo A."/>
            <person name="Zhou L."/>
            <person name="Li J."/>
            <person name="Wu Y."/>
            <person name="Ma Z."/>
            <person name="Armero A."/>
            <person name="Issali A.E."/>
            <person name="Liu N."/>
            <person name="Peng M."/>
            <person name="Yang Y."/>
        </authorList>
    </citation>
    <scope>NUCLEOTIDE SEQUENCE</scope>
    <source>
        <tissue evidence="3">Spear leaf of Hainan Tall coconut</tissue>
    </source>
</reference>
<dbReference type="EMBL" id="CM017879">
    <property type="protein sequence ID" value="KAG1359323.1"/>
    <property type="molecule type" value="Genomic_DNA"/>
</dbReference>
<organism evidence="3 4">
    <name type="scientific">Cocos nucifera</name>
    <name type="common">Coconut palm</name>
    <dbReference type="NCBI Taxonomy" id="13894"/>
    <lineage>
        <taxon>Eukaryota</taxon>
        <taxon>Viridiplantae</taxon>
        <taxon>Streptophyta</taxon>
        <taxon>Embryophyta</taxon>
        <taxon>Tracheophyta</taxon>
        <taxon>Spermatophyta</taxon>
        <taxon>Magnoliopsida</taxon>
        <taxon>Liliopsida</taxon>
        <taxon>Arecaceae</taxon>
        <taxon>Arecoideae</taxon>
        <taxon>Cocoseae</taxon>
        <taxon>Attaleinae</taxon>
        <taxon>Cocos</taxon>
    </lineage>
</organism>
<feature type="region of interest" description="Disordered" evidence="1">
    <location>
        <begin position="1"/>
        <end position="29"/>
    </location>
</feature>
<evidence type="ECO:0000256" key="1">
    <source>
        <dbReference type="SAM" id="MobiDB-lite"/>
    </source>
</evidence>
<feature type="transmembrane region" description="Helical" evidence="2">
    <location>
        <begin position="63"/>
        <end position="83"/>
    </location>
</feature>